<name>A0A495WIJ9_9BACT</name>
<evidence type="ECO:0000256" key="12">
    <source>
        <dbReference type="RuleBase" id="RU003784"/>
    </source>
</evidence>
<keyword evidence="15" id="KW-1185">Reference proteome</keyword>
<evidence type="ECO:0000256" key="10">
    <source>
        <dbReference type="HAMAP-Rule" id="MF_00185"/>
    </source>
</evidence>
<proteinExistence type="inferred from homology"/>
<dbReference type="NCBIfam" id="TIGR00174">
    <property type="entry name" value="miaA"/>
    <property type="match status" value="1"/>
</dbReference>
<dbReference type="EMBL" id="RBXN01000001">
    <property type="protein sequence ID" value="RKT61110.1"/>
    <property type="molecule type" value="Genomic_DNA"/>
</dbReference>
<comment type="caution">
    <text evidence="10">Lacks conserved residue(s) required for the propagation of feature annotation.</text>
</comment>
<evidence type="ECO:0000256" key="4">
    <source>
        <dbReference type="ARBA" id="ARBA00022679"/>
    </source>
</evidence>
<evidence type="ECO:0000256" key="1">
    <source>
        <dbReference type="ARBA" id="ARBA00001946"/>
    </source>
</evidence>
<dbReference type="PANTHER" id="PTHR11088:SF60">
    <property type="entry name" value="TRNA DIMETHYLALLYLTRANSFERASE"/>
    <property type="match status" value="1"/>
</dbReference>
<keyword evidence="8 10" id="KW-0460">Magnesium</keyword>
<dbReference type="GO" id="GO:0006400">
    <property type="term" value="P:tRNA modification"/>
    <property type="evidence" value="ECO:0007669"/>
    <property type="project" value="TreeGrafter"/>
</dbReference>
<evidence type="ECO:0000256" key="13">
    <source>
        <dbReference type="RuleBase" id="RU003785"/>
    </source>
</evidence>
<dbReference type="InterPro" id="IPR018022">
    <property type="entry name" value="IPT"/>
</dbReference>
<comment type="catalytic activity">
    <reaction evidence="9 10 11">
        <text>adenosine(37) in tRNA + dimethylallyl diphosphate = N(6)-dimethylallyladenosine(37) in tRNA + diphosphate</text>
        <dbReference type="Rhea" id="RHEA:26482"/>
        <dbReference type="Rhea" id="RHEA-COMP:10162"/>
        <dbReference type="Rhea" id="RHEA-COMP:10375"/>
        <dbReference type="ChEBI" id="CHEBI:33019"/>
        <dbReference type="ChEBI" id="CHEBI:57623"/>
        <dbReference type="ChEBI" id="CHEBI:74411"/>
        <dbReference type="ChEBI" id="CHEBI:74415"/>
        <dbReference type="EC" id="2.5.1.75"/>
    </reaction>
</comment>
<evidence type="ECO:0000313" key="14">
    <source>
        <dbReference type="EMBL" id="RKT61110.1"/>
    </source>
</evidence>
<sequence>MQQATFSIQFFYICIINMSEKTLIVLLGPTGVGKTDLSLRIAEQLHCPILSCDSRQLYKGLEIGTAAPSKEQLQRVKHYFVGTLELQDYYSAACYEEDAINLLNRLFSDLNVVLMTGGSMMYIDAVCNGIDELPTVSDEVRKLMIERYKNEGLESLCNELKRLDPIHYEQVDLKNHKRVIHALEICHMTGKPYSELRTHSNKQRPFRILKIGLTRDREELYERINRRVEQMISEGLESEARSVYPHREFNSLNTVGYKEMFAYISGEWNLEKAIEKIKRNTRVYSRKQMTWFKRDPQITWFSPEQESEIMSFIKNQIF</sequence>
<evidence type="ECO:0000256" key="8">
    <source>
        <dbReference type="ARBA" id="ARBA00022842"/>
    </source>
</evidence>
<feature type="region of interest" description="Interaction with substrate tRNA" evidence="10">
    <location>
        <begin position="53"/>
        <end position="56"/>
    </location>
</feature>
<keyword evidence="4 10" id="KW-0808">Transferase</keyword>
<dbReference type="InterPro" id="IPR039657">
    <property type="entry name" value="Dimethylallyltransferase"/>
</dbReference>
<accession>A0A495WIJ9</accession>
<feature type="binding site" evidence="10">
    <location>
        <begin position="28"/>
        <end position="35"/>
    </location>
    <ligand>
        <name>ATP</name>
        <dbReference type="ChEBI" id="CHEBI:30616"/>
    </ligand>
</feature>
<comment type="function">
    <text evidence="2 10 12">Catalyzes the transfer of a dimethylallyl group onto the adenine at position 37 in tRNAs that read codons beginning with uridine, leading to the formation of N6-(dimethylallyl)adenosine (i(6)A).</text>
</comment>
<evidence type="ECO:0000256" key="9">
    <source>
        <dbReference type="ARBA" id="ARBA00049563"/>
    </source>
</evidence>
<evidence type="ECO:0000256" key="11">
    <source>
        <dbReference type="RuleBase" id="RU003783"/>
    </source>
</evidence>
<feature type="site" description="Interaction with substrate tRNA" evidence="10">
    <location>
        <position position="119"/>
    </location>
</feature>
<reference evidence="14 15" key="1">
    <citation type="submission" date="2018-10" db="EMBL/GenBank/DDBJ databases">
        <title>Genomic Encyclopedia of Archaeal and Bacterial Type Strains, Phase II (KMG-II): from individual species to whole genera.</title>
        <authorList>
            <person name="Goeker M."/>
        </authorList>
    </citation>
    <scope>NUCLEOTIDE SEQUENCE [LARGE SCALE GENOMIC DNA]</scope>
    <source>
        <strain evidence="14 15">NSB1</strain>
    </source>
</reference>
<comment type="cofactor">
    <cofactor evidence="1 10">
        <name>Mg(2+)</name>
        <dbReference type="ChEBI" id="CHEBI:18420"/>
    </cofactor>
</comment>
<comment type="caution">
    <text evidence="14">The sequence shown here is derived from an EMBL/GenBank/DDBJ whole genome shotgun (WGS) entry which is preliminary data.</text>
</comment>
<evidence type="ECO:0000256" key="5">
    <source>
        <dbReference type="ARBA" id="ARBA00022694"/>
    </source>
</evidence>
<keyword evidence="6 10" id="KW-0547">Nucleotide-binding</keyword>
<evidence type="ECO:0000256" key="3">
    <source>
        <dbReference type="ARBA" id="ARBA00005842"/>
    </source>
</evidence>
<feature type="binding site" evidence="10">
    <location>
        <begin position="30"/>
        <end position="35"/>
    </location>
    <ligand>
        <name>substrate</name>
    </ligand>
</feature>
<protein>
    <recommendedName>
        <fullName evidence="10">tRNA dimethylallyltransferase</fullName>
        <ecNumber evidence="10">2.5.1.75</ecNumber>
    </recommendedName>
    <alternativeName>
        <fullName evidence="10">Dimethylallyl diphosphate:tRNA dimethylallyltransferase</fullName>
        <shortName evidence="10">DMAPP:tRNA dimethylallyltransferase</shortName>
        <shortName evidence="10">DMATase</shortName>
    </alternativeName>
    <alternativeName>
        <fullName evidence="10">Isopentenyl-diphosphate:tRNA isopentenyltransferase</fullName>
        <shortName evidence="10">IPP transferase</shortName>
        <shortName evidence="10">IPPT</shortName>
        <shortName evidence="10">IPTase</shortName>
    </alternativeName>
</protein>
<dbReference type="GO" id="GO:0052381">
    <property type="term" value="F:tRNA dimethylallyltransferase activity"/>
    <property type="evidence" value="ECO:0007669"/>
    <property type="project" value="UniProtKB-UniRule"/>
</dbReference>
<dbReference type="Proteomes" id="UP000269493">
    <property type="component" value="Unassembled WGS sequence"/>
</dbReference>
<keyword evidence="5 10" id="KW-0819">tRNA processing</keyword>
<dbReference type="AlphaFoldDB" id="A0A495WIJ9"/>
<comment type="subunit">
    <text evidence="10">Monomer.</text>
</comment>
<keyword evidence="7 10" id="KW-0067">ATP-binding</keyword>
<feature type="site" description="Interaction with substrate tRNA" evidence="10">
    <location>
        <position position="141"/>
    </location>
</feature>
<dbReference type="Gene3D" id="1.10.20.140">
    <property type="match status" value="1"/>
</dbReference>
<dbReference type="Pfam" id="PF01715">
    <property type="entry name" value="IPPT"/>
    <property type="match status" value="1"/>
</dbReference>
<dbReference type="SUPFAM" id="SSF52540">
    <property type="entry name" value="P-loop containing nucleoside triphosphate hydrolases"/>
    <property type="match status" value="2"/>
</dbReference>
<dbReference type="PANTHER" id="PTHR11088">
    <property type="entry name" value="TRNA DIMETHYLALLYLTRANSFERASE"/>
    <property type="match status" value="1"/>
</dbReference>
<dbReference type="InterPro" id="IPR027417">
    <property type="entry name" value="P-loop_NTPase"/>
</dbReference>
<organism evidence="14 15">
    <name type="scientific">Coprobacter fastidiosus NSB1 = JCM 33896</name>
    <dbReference type="NCBI Taxonomy" id="1349822"/>
    <lineage>
        <taxon>Bacteria</taxon>
        <taxon>Pseudomonadati</taxon>
        <taxon>Bacteroidota</taxon>
        <taxon>Bacteroidia</taxon>
        <taxon>Bacteroidales</taxon>
        <taxon>Barnesiellaceae</taxon>
        <taxon>Coprobacter</taxon>
    </lineage>
</organism>
<evidence type="ECO:0000313" key="15">
    <source>
        <dbReference type="Proteomes" id="UP000269493"/>
    </source>
</evidence>
<dbReference type="EC" id="2.5.1.75" evidence="10"/>
<evidence type="ECO:0000256" key="6">
    <source>
        <dbReference type="ARBA" id="ARBA00022741"/>
    </source>
</evidence>
<comment type="similarity">
    <text evidence="3 10 13">Belongs to the IPP transferase family.</text>
</comment>
<gene>
    <name evidence="10" type="primary">miaA</name>
    <name evidence="14" type="ORF">BC742_0150</name>
</gene>
<dbReference type="Gene3D" id="3.40.50.300">
    <property type="entry name" value="P-loop containing nucleotide triphosphate hydrolases"/>
    <property type="match status" value="1"/>
</dbReference>
<evidence type="ECO:0000256" key="7">
    <source>
        <dbReference type="ARBA" id="ARBA00022840"/>
    </source>
</evidence>
<dbReference type="HAMAP" id="MF_00185">
    <property type="entry name" value="IPP_trans"/>
    <property type="match status" value="1"/>
</dbReference>
<evidence type="ECO:0000256" key="2">
    <source>
        <dbReference type="ARBA" id="ARBA00003213"/>
    </source>
</evidence>
<dbReference type="GO" id="GO:0005524">
    <property type="term" value="F:ATP binding"/>
    <property type="evidence" value="ECO:0007669"/>
    <property type="project" value="UniProtKB-UniRule"/>
</dbReference>